<dbReference type="Gene3D" id="1.10.287.470">
    <property type="entry name" value="Helix hairpin bin"/>
    <property type="match status" value="1"/>
</dbReference>
<feature type="domain" description="AprE-like beta-barrel" evidence="8">
    <location>
        <begin position="350"/>
        <end position="447"/>
    </location>
</feature>
<evidence type="ECO:0000256" key="1">
    <source>
        <dbReference type="ARBA" id="ARBA00004167"/>
    </source>
</evidence>
<gene>
    <name evidence="9" type="ORF">A2T98_20465</name>
</gene>
<evidence type="ECO:0000256" key="3">
    <source>
        <dbReference type="ARBA" id="ARBA00022692"/>
    </source>
</evidence>
<evidence type="ECO:0000259" key="8">
    <source>
        <dbReference type="Pfam" id="PF26002"/>
    </source>
</evidence>
<evidence type="ECO:0000256" key="5">
    <source>
        <dbReference type="ARBA" id="ARBA00023136"/>
    </source>
</evidence>
<feature type="coiled-coil region" evidence="6">
    <location>
        <begin position="274"/>
        <end position="308"/>
    </location>
</feature>
<evidence type="ECO:0000256" key="6">
    <source>
        <dbReference type="SAM" id="Coils"/>
    </source>
</evidence>
<evidence type="ECO:0000259" key="7">
    <source>
        <dbReference type="Pfam" id="PF25876"/>
    </source>
</evidence>
<comment type="similarity">
    <text evidence="2">Belongs to the membrane fusion protein (MFP) (TC 8.A.1) family.</text>
</comment>
<name>A0A161UQC1_NODSP</name>
<dbReference type="InterPro" id="IPR058624">
    <property type="entry name" value="MdtA-like_HH"/>
</dbReference>
<keyword evidence="4" id="KW-1133">Transmembrane helix</keyword>
<sequence>MLYTHSEKILPSVKTEDFLPPVSIWTSLAGVTLMGTVVSAVALSSFVKYNVTVKTTATVRPTGEVRVVQPPKEGSIEKILVQQNQVVKQGDIIAILDSQDLQIKQSQLQGSIQQNSLQLIQINSQLESLDNQMLAEQRVIQQTVYAAQSDLARNQRDYQDREIATNSELKVAEAELRRTQAQLQTASSVLAHAQTESDRYKGLSESGVVSNSQYDEKSLLVAQAKSNLVAAKEAVQIAESKVKLAQAVLNPSQAAVEIAQIRILQETARGEASIATLNKEKQALIQRRVDMQNQLYQLRQELQQVVNEVQGNIIRATSDGIILKLNLRNPGQVVRASEPVAEIVPQNAPLVIKAMIPTADIQKVGIGQDVLLRVDACPYPDYGTLKAVVTNISPDVMTTANNMGAASSAATAGSYFEATVQPVNMTFGNGDRHCRIQSGMNTKADIISKEETAMQFILRRARLITDL</sequence>
<evidence type="ECO:0000256" key="2">
    <source>
        <dbReference type="ARBA" id="ARBA00009477"/>
    </source>
</evidence>
<organism evidence="9 10">
    <name type="scientific">Nodularia spumigena CENA596</name>
    <dbReference type="NCBI Taxonomy" id="1819295"/>
    <lineage>
        <taxon>Bacteria</taxon>
        <taxon>Bacillati</taxon>
        <taxon>Cyanobacteriota</taxon>
        <taxon>Cyanophyceae</taxon>
        <taxon>Nostocales</taxon>
        <taxon>Nodulariaceae</taxon>
        <taxon>Nodularia</taxon>
    </lineage>
</organism>
<comment type="subcellular location">
    <subcellularLocation>
        <location evidence="1">Membrane</location>
        <topology evidence="1">Single-pass membrane protein</topology>
    </subcellularLocation>
</comment>
<comment type="caution">
    <text evidence="9">The sequence shown here is derived from an EMBL/GenBank/DDBJ whole genome shotgun (WGS) entry which is preliminary data.</text>
</comment>
<keyword evidence="6" id="KW-0175">Coiled coil</keyword>
<dbReference type="Gene3D" id="2.40.30.170">
    <property type="match status" value="1"/>
</dbReference>
<dbReference type="Proteomes" id="UP000076555">
    <property type="component" value="Unassembled WGS sequence"/>
</dbReference>
<evidence type="ECO:0000256" key="4">
    <source>
        <dbReference type="ARBA" id="ARBA00022989"/>
    </source>
</evidence>
<dbReference type="InterPro" id="IPR058982">
    <property type="entry name" value="Beta-barrel_AprE"/>
</dbReference>
<feature type="domain" description="Multidrug resistance protein MdtA-like alpha-helical hairpin" evidence="7">
    <location>
        <begin position="176"/>
        <end position="239"/>
    </location>
</feature>
<dbReference type="EMBL" id="LWAJ01000268">
    <property type="protein sequence ID" value="KZL47963.1"/>
    <property type="molecule type" value="Genomic_DNA"/>
</dbReference>
<reference evidence="9 10" key="1">
    <citation type="submission" date="2016-04" db="EMBL/GenBank/DDBJ databases">
        <title>Draft Genome Assembly of the Bloom-forming Cyanobacterium Nodularia spumigena Strain CENA596 in Shrimp Production Ponds.</title>
        <authorList>
            <person name="Popin R.V."/>
            <person name="Rigonato J."/>
            <person name="Abreu V.A."/>
            <person name="Andreote A.P."/>
            <person name="Silveira S.B."/>
            <person name="Odebrecht C."/>
            <person name="Fiore M.F."/>
        </authorList>
    </citation>
    <scope>NUCLEOTIDE SEQUENCE [LARGE SCALE GENOMIC DNA]</scope>
    <source>
        <strain evidence="9 10">CENA596</strain>
    </source>
</reference>
<dbReference type="RefSeq" id="WP_063874350.1">
    <property type="nucleotide sequence ID" value="NZ_CAWMRI010000268.1"/>
</dbReference>
<dbReference type="OrthoDB" id="424142at2"/>
<evidence type="ECO:0000313" key="10">
    <source>
        <dbReference type="Proteomes" id="UP000076555"/>
    </source>
</evidence>
<accession>A0A161UQC1</accession>
<dbReference type="PANTHER" id="PTHR30386:SF26">
    <property type="entry name" value="TRANSPORT PROTEIN COMB"/>
    <property type="match status" value="1"/>
</dbReference>
<dbReference type="Gene3D" id="2.40.50.100">
    <property type="match status" value="1"/>
</dbReference>
<proteinExistence type="inferred from homology"/>
<dbReference type="InterPro" id="IPR050739">
    <property type="entry name" value="MFP"/>
</dbReference>
<protein>
    <submittedName>
        <fullName evidence="9">Hemolysin D</fullName>
    </submittedName>
</protein>
<dbReference type="GO" id="GO:0016020">
    <property type="term" value="C:membrane"/>
    <property type="evidence" value="ECO:0007669"/>
    <property type="project" value="UniProtKB-SubCell"/>
</dbReference>
<dbReference type="Pfam" id="PF25876">
    <property type="entry name" value="HH_MFP_RND"/>
    <property type="match status" value="1"/>
</dbReference>
<evidence type="ECO:0000313" key="9">
    <source>
        <dbReference type="EMBL" id="KZL47963.1"/>
    </source>
</evidence>
<keyword evidence="3" id="KW-0812">Transmembrane</keyword>
<keyword evidence="5" id="KW-0472">Membrane</keyword>
<dbReference type="AlphaFoldDB" id="A0A161UQC1"/>
<dbReference type="PRINTS" id="PR01490">
    <property type="entry name" value="RTXTOXIND"/>
</dbReference>
<dbReference type="Pfam" id="PF26002">
    <property type="entry name" value="Beta-barrel_AprE"/>
    <property type="match status" value="1"/>
</dbReference>
<dbReference type="PANTHER" id="PTHR30386">
    <property type="entry name" value="MEMBRANE FUSION SUBUNIT OF EMRAB-TOLC MULTIDRUG EFFLUX PUMP"/>
    <property type="match status" value="1"/>
</dbReference>
<feature type="coiled-coil region" evidence="6">
    <location>
        <begin position="169"/>
        <end position="196"/>
    </location>
</feature>